<keyword evidence="2" id="KW-1185">Reference proteome</keyword>
<organism evidence="1 2">
    <name type="scientific">Pleurotus cornucopiae</name>
    <name type="common">Cornucopia mushroom</name>
    <dbReference type="NCBI Taxonomy" id="5321"/>
    <lineage>
        <taxon>Eukaryota</taxon>
        <taxon>Fungi</taxon>
        <taxon>Dikarya</taxon>
        <taxon>Basidiomycota</taxon>
        <taxon>Agaricomycotina</taxon>
        <taxon>Agaricomycetes</taxon>
        <taxon>Agaricomycetidae</taxon>
        <taxon>Agaricales</taxon>
        <taxon>Pleurotineae</taxon>
        <taxon>Pleurotaceae</taxon>
        <taxon>Pleurotus</taxon>
    </lineage>
</organism>
<dbReference type="Proteomes" id="UP000824881">
    <property type="component" value="Unassembled WGS sequence"/>
</dbReference>
<accession>A0ACB7IIX8</accession>
<reference evidence="1 2" key="1">
    <citation type="journal article" date="2021" name="Appl. Environ. Microbiol.">
        <title>Genetic linkage and physical mapping for an oyster mushroom Pleurotus cornucopiae and QTL analysis for the trait cap color.</title>
        <authorList>
            <person name="Zhang Y."/>
            <person name="Gao W."/>
            <person name="Sonnenberg A."/>
            <person name="Chen Q."/>
            <person name="Zhang J."/>
            <person name="Huang C."/>
        </authorList>
    </citation>
    <scope>NUCLEOTIDE SEQUENCE [LARGE SCALE GENOMIC DNA]</scope>
    <source>
        <strain evidence="1">CCMSSC00406</strain>
    </source>
</reference>
<evidence type="ECO:0000313" key="1">
    <source>
        <dbReference type="EMBL" id="KAG9217900.1"/>
    </source>
</evidence>
<gene>
    <name evidence="1" type="ORF">CCMSSC00406_0005270</name>
</gene>
<proteinExistence type="predicted"/>
<sequence>MSVSTFLVLLSPSANRLVTGYLSEVPGTLFGPPGQRLFGRAYDLPQKAFVYEESQCSYADEYSTDKAAIL</sequence>
<evidence type="ECO:0000313" key="2">
    <source>
        <dbReference type="Proteomes" id="UP000824881"/>
    </source>
</evidence>
<dbReference type="EMBL" id="WQMT02000011">
    <property type="protein sequence ID" value="KAG9217900.1"/>
    <property type="molecule type" value="Genomic_DNA"/>
</dbReference>
<comment type="caution">
    <text evidence="1">The sequence shown here is derived from an EMBL/GenBank/DDBJ whole genome shotgun (WGS) entry which is preliminary data.</text>
</comment>
<protein>
    <submittedName>
        <fullName evidence="1">Uncharacterized protein</fullName>
    </submittedName>
</protein>
<name>A0ACB7IIX8_PLECO</name>